<keyword evidence="1" id="KW-1185">Reference proteome</keyword>
<protein>
    <submittedName>
        <fullName evidence="2">Uncharacterized protein LOC108565508</fullName>
    </submittedName>
</protein>
<sequence length="180" mass="20149">MQEVNTTSLLECVLRLADATAYVDCFKKENLQAKHLGILSDKDLEMIGVDDRVVRGKIIKASSNLLINMEKKTVVDINAEYAATILRNIDMQLKMHTSNLALCAYRLDILNENVDLEDSDKALFSCIGSLRKELQLFKDKIVGNSQEKGGSSSKRRRCMQAILLSAGIVCFTCLLRKYKG</sequence>
<accession>A0ABM1N103</accession>
<evidence type="ECO:0000313" key="2">
    <source>
        <dbReference type="RefSeq" id="XP_017780503.1"/>
    </source>
</evidence>
<evidence type="ECO:0000313" key="1">
    <source>
        <dbReference type="Proteomes" id="UP000695000"/>
    </source>
</evidence>
<proteinExistence type="predicted"/>
<name>A0ABM1N103_NICVS</name>
<dbReference type="RefSeq" id="XP_017780503.1">
    <property type="nucleotide sequence ID" value="XM_017925014.1"/>
</dbReference>
<dbReference type="GeneID" id="108565508"/>
<gene>
    <name evidence="2" type="primary">LOC108565508</name>
</gene>
<organism evidence="1 2">
    <name type="scientific">Nicrophorus vespilloides</name>
    <name type="common">Boreal carrion beetle</name>
    <dbReference type="NCBI Taxonomy" id="110193"/>
    <lineage>
        <taxon>Eukaryota</taxon>
        <taxon>Metazoa</taxon>
        <taxon>Ecdysozoa</taxon>
        <taxon>Arthropoda</taxon>
        <taxon>Hexapoda</taxon>
        <taxon>Insecta</taxon>
        <taxon>Pterygota</taxon>
        <taxon>Neoptera</taxon>
        <taxon>Endopterygota</taxon>
        <taxon>Coleoptera</taxon>
        <taxon>Polyphaga</taxon>
        <taxon>Staphyliniformia</taxon>
        <taxon>Silphidae</taxon>
        <taxon>Nicrophorinae</taxon>
        <taxon>Nicrophorus</taxon>
    </lineage>
</organism>
<dbReference type="Proteomes" id="UP000695000">
    <property type="component" value="Unplaced"/>
</dbReference>
<reference evidence="2" key="1">
    <citation type="submission" date="2025-08" db="UniProtKB">
        <authorList>
            <consortium name="RefSeq"/>
        </authorList>
    </citation>
    <scope>IDENTIFICATION</scope>
    <source>
        <tissue evidence="2">Whole Larva</tissue>
    </source>
</reference>